<organism evidence="2 3">
    <name type="scientific">Arachis hypogaea</name>
    <name type="common">Peanut</name>
    <dbReference type="NCBI Taxonomy" id="3818"/>
    <lineage>
        <taxon>Eukaryota</taxon>
        <taxon>Viridiplantae</taxon>
        <taxon>Streptophyta</taxon>
        <taxon>Embryophyta</taxon>
        <taxon>Tracheophyta</taxon>
        <taxon>Spermatophyta</taxon>
        <taxon>Magnoliopsida</taxon>
        <taxon>eudicotyledons</taxon>
        <taxon>Gunneridae</taxon>
        <taxon>Pentapetalae</taxon>
        <taxon>rosids</taxon>
        <taxon>fabids</taxon>
        <taxon>Fabales</taxon>
        <taxon>Fabaceae</taxon>
        <taxon>Papilionoideae</taxon>
        <taxon>50 kb inversion clade</taxon>
        <taxon>dalbergioids sensu lato</taxon>
        <taxon>Dalbergieae</taxon>
        <taxon>Pterocarpus clade</taxon>
        <taxon>Arachis</taxon>
    </lineage>
</organism>
<accession>A0A444ZB49</accession>
<reference evidence="2 3" key="1">
    <citation type="submission" date="2019-01" db="EMBL/GenBank/DDBJ databases">
        <title>Sequencing of cultivated peanut Arachis hypogaea provides insights into genome evolution and oil improvement.</title>
        <authorList>
            <person name="Chen X."/>
        </authorList>
    </citation>
    <scope>NUCLEOTIDE SEQUENCE [LARGE SCALE GENOMIC DNA]</scope>
    <source>
        <strain evidence="3">cv. Fuhuasheng</strain>
        <tissue evidence="2">Leaves</tissue>
    </source>
</reference>
<keyword evidence="3" id="KW-1185">Reference proteome</keyword>
<name>A0A444ZB49_ARAHY</name>
<comment type="caution">
    <text evidence="2">The sequence shown here is derived from an EMBL/GenBank/DDBJ whole genome shotgun (WGS) entry which is preliminary data.</text>
</comment>
<evidence type="ECO:0000256" key="1">
    <source>
        <dbReference type="SAM" id="MobiDB-lite"/>
    </source>
</evidence>
<dbReference type="EMBL" id="SDMP01000014">
    <property type="protein sequence ID" value="RYR11397.1"/>
    <property type="molecule type" value="Genomic_DNA"/>
</dbReference>
<evidence type="ECO:0000313" key="3">
    <source>
        <dbReference type="Proteomes" id="UP000289738"/>
    </source>
</evidence>
<protein>
    <submittedName>
        <fullName evidence="2">Uncharacterized protein</fullName>
    </submittedName>
</protein>
<gene>
    <name evidence="2" type="ORF">Ahy_B04g068933</name>
</gene>
<sequence>MTLKGKPESTKLALRCTAWKSHTIPYAVPTDIHTESNPSKKTHHSESFMSQQGPSLKSILHLLLDPQISETCNNNRSTELDLYFLCQNKSSSAVLKLLTLNDRRDLPIDA</sequence>
<proteinExistence type="predicted"/>
<evidence type="ECO:0000313" key="2">
    <source>
        <dbReference type="EMBL" id="RYR11397.1"/>
    </source>
</evidence>
<dbReference type="Proteomes" id="UP000289738">
    <property type="component" value="Chromosome B04"/>
</dbReference>
<feature type="region of interest" description="Disordered" evidence="1">
    <location>
        <begin position="30"/>
        <end position="52"/>
    </location>
</feature>
<dbReference type="AlphaFoldDB" id="A0A444ZB49"/>